<evidence type="ECO:0000313" key="2">
    <source>
        <dbReference type="EMBL" id="MBI2877380.1"/>
    </source>
</evidence>
<reference evidence="2" key="1">
    <citation type="submission" date="2020-07" db="EMBL/GenBank/DDBJ databases">
        <title>Huge and variable diversity of episymbiotic CPR bacteria and DPANN archaea in groundwater ecosystems.</title>
        <authorList>
            <person name="He C.Y."/>
            <person name="Keren R."/>
            <person name="Whittaker M."/>
            <person name="Farag I.F."/>
            <person name="Doudna J."/>
            <person name="Cate J.H.D."/>
            <person name="Banfield J.F."/>
        </authorList>
    </citation>
    <scope>NUCLEOTIDE SEQUENCE</scope>
    <source>
        <strain evidence="2">NC_groundwater_672_Ag_B-0.1um_62_36</strain>
    </source>
</reference>
<dbReference type="InterPro" id="IPR010327">
    <property type="entry name" value="FldB/FldC_alpha/beta"/>
</dbReference>
<name>A0A932FW33_UNCTE</name>
<dbReference type="Gene3D" id="3.40.50.11890">
    <property type="match status" value="1"/>
</dbReference>
<dbReference type="Pfam" id="PF06050">
    <property type="entry name" value="HGD-D"/>
    <property type="match status" value="1"/>
</dbReference>
<organism evidence="2 3">
    <name type="scientific">Tectimicrobiota bacterium</name>
    <dbReference type="NCBI Taxonomy" id="2528274"/>
    <lineage>
        <taxon>Bacteria</taxon>
        <taxon>Pseudomonadati</taxon>
        <taxon>Nitrospinota/Tectimicrobiota group</taxon>
        <taxon>Candidatus Tectimicrobiota</taxon>
    </lineage>
</organism>
<proteinExistence type="inferred from homology"/>
<accession>A0A932FW33</accession>
<dbReference type="EMBL" id="JACPRF010000331">
    <property type="protein sequence ID" value="MBI2877380.1"/>
    <property type="molecule type" value="Genomic_DNA"/>
</dbReference>
<evidence type="ECO:0000256" key="1">
    <source>
        <dbReference type="ARBA" id="ARBA00005806"/>
    </source>
</evidence>
<dbReference type="PANTHER" id="PTHR30548">
    <property type="entry name" value="2-HYDROXYGLUTARYL-COA DEHYDRATASE, D-COMPONENT-RELATED"/>
    <property type="match status" value="1"/>
</dbReference>
<gene>
    <name evidence="2" type="ORF">HYY20_10905</name>
</gene>
<comment type="caution">
    <text evidence="2">The sequence shown here is derived from an EMBL/GenBank/DDBJ whole genome shotgun (WGS) entry which is preliminary data.</text>
</comment>
<dbReference type="Proteomes" id="UP000769766">
    <property type="component" value="Unassembled WGS sequence"/>
</dbReference>
<protein>
    <recommendedName>
        <fullName evidence="4">2-hydroxyacyl-CoA dehydratase</fullName>
    </recommendedName>
</protein>
<evidence type="ECO:0008006" key="4">
    <source>
        <dbReference type="Google" id="ProtNLM"/>
    </source>
</evidence>
<dbReference type="AlphaFoldDB" id="A0A932FW33"/>
<evidence type="ECO:0000313" key="3">
    <source>
        <dbReference type="Proteomes" id="UP000769766"/>
    </source>
</evidence>
<comment type="similarity">
    <text evidence="1">Belongs to the FldB/FldC dehydratase alpha/beta subunit family.</text>
</comment>
<dbReference type="PANTHER" id="PTHR30548:SF1">
    <property type="entry name" value="DEHYDRATASE SUBUNIT MJ0007-RELATED"/>
    <property type="match status" value="1"/>
</dbReference>
<sequence length="100" mass="11201">MTKELETVKQFRSLFMNRYQEARQLKAQGQRIVGWICTYVPEEIIHAAGLFPFRVIGGSPETPRAVAFLYSNKCSVVRNCVEQGLSGSLDFLDGIVACNT</sequence>